<dbReference type="PIRSF" id="PIRSF019271">
    <property type="entry name" value="Acid_Ptase_C"/>
    <property type="match status" value="1"/>
</dbReference>
<dbReference type="InterPro" id="IPR023214">
    <property type="entry name" value="HAD_sf"/>
</dbReference>
<sequence length="304" mass="33234">MAMTRINSLFMAGLLAPLAISACVYVDEGSAPVREVVVEQEVLVTEAVPQDDRLNAVLWAQQAVEYKATTDGIYALAAMRLDQALADPDWTAAPDLQGAGYQDLPPAIILDADETVLDNTPYAADDILAGEQFDPDRWNDWASAGVANAVPGAVEFTRAAAAKGVKVFYVTNRDAVTEEGTARNLAALGFPMGGNVDTLLTKKEKPDWGSAKSSRWSVVAKDYRILLMIGDNLGDFTDDYKTSPADRQAVYDANADKWGREWIALPNPGYGSWESAPFDHDYSHSVEDLRQLKREQLQPWPPKP</sequence>
<dbReference type="PANTHER" id="PTHR31284">
    <property type="entry name" value="ACID PHOSPHATASE-LIKE PROTEIN"/>
    <property type="match status" value="1"/>
</dbReference>
<reference evidence="4 5" key="1">
    <citation type="journal article" date="2014" name="Antonie Van Leeuwenhoek">
        <title>Hyphomonas beringensis sp. nov. and Hyphomonas chukchiensis sp. nov., isolated from surface seawater of the Bering Sea and Chukchi Sea.</title>
        <authorList>
            <person name="Li C."/>
            <person name="Lai Q."/>
            <person name="Li G."/>
            <person name="Dong C."/>
            <person name="Wang J."/>
            <person name="Liao Y."/>
            <person name="Shao Z."/>
        </authorList>
    </citation>
    <scope>NUCLEOTIDE SEQUENCE [LARGE SCALE GENOMIC DNA]</scope>
    <source>
        <strain evidence="4 5">22II1-22F38</strain>
    </source>
</reference>
<dbReference type="GO" id="GO:0009279">
    <property type="term" value="C:cell outer membrane"/>
    <property type="evidence" value="ECO:0007669"/>
    <property type="project" value="InterPro"/>
</dbReference>
<keyword evidence="5" id="KW-1185">Reference proteome</keyword>
<proteinExistence type="predicted"/>
<dbReference type="SUPFAM" id="SSF56784">
    <property type="entry name" value="HAD-like"/>
    <property type="match status" value="1"/>
</dbReference>
<dbReference type="InterPro" id="IPR005519">
    <property type="entry name" value="Acid_phosphat_B-like"/>
</dbReference>
<reference evidence="3 6" key="2">
    <citation type="journal article" date="2018" name="Nat. Biotechnol.">
        <title>A standardized bacterial taxonomy based on genome phylogeny substantially revises the tree of life.</title>
        <authorList>
            <person name="Parks D.H."/>
            <person name="Chuvochina M."/>
            <person name="Waite D.W."/>
            <person name="Rinke C."/>
            <person name="Skarshewski A."/>
            <person name="Chaumeil P.A."/>
            <person name="Hugenholtz P."/>
        </authorList>
    </citation>
    <scope>NUCLEOTIDE SEQUENCE [LARGE SCALE GENOMIC DNA]</scope>
    <source>
        <strain evidence="3">UBA10378</strain>
    </source>
</reference>
<dbReference type="PROSITE" id="PS51257">
    <property type="entry name" value="PROKAR_LIPOPROTEIN"/>
    <property type="match status" value="1"/>
</dbReference>
<dbReference type="Proteomes" id="UP000024547">
    <property type="component" value="Unassembled WGS sequence"/>
</dbReference>
<accession>A0A059EC14</accession>
<dbReference type="Proteomes" id="UP000263957">
    <property type="component" value="Unassembled WGS sequence"/>
</dbReference>
<dbReference type="SFLD" id="SFLDG01125">
    <property type="entry name" value="C1.1:_Acid_Phosphatase_Like"/>
    <property type="match status" value="1"/>
</dbReference>
<dbReference type="eggNOG" id="COG2503">
    <property type="taxonomic scope" value="Bacteria"/>
</dbReference>
<evidence type="ECO:0000256" key="1">
    <source>
        <dbReference type="ARBA" id="ARBA00022729"/>
    </source>
</evidence>
<evidence type="ECO:0000313" key="4">
    <source>
        <dbReference type="EMBL" id="KCZ65434.1"/>
    </source>
</evidence>
<organism evidence="4 5">
    <name type="scientific">Hyphomonas atlantica</name>
    <dbReference type="NCBI Taxonomy" id="1280948"/>
    <lineage>
        <taxon>Bacteria</taxon>
        <taxon>Pseudomonadati</taxon>
        <taxon>Pseudomonadota</taxon>
        <taxon>Alphaproteobacteria</taxon>
        <taxon>Hyphomonadales</taxon>
        <taxon>Hyphomonadaceae</taxon>
        <taxon>Hyphomonas</taxon>
    </lineage>
</organism>
<dbReference type="InterPro" id="IPR006423">
    <property type="entry name" value="Lipo_e_P4"/>
</dbReference>
<dbReference type="InterPro" id="IPR036412">
    <property type="entry name" value="HAD-like_sf"/>
</dbReference>
<dbReference type="STRING" id="1280948.HY36_03320"/>
<dbReference type="AlphaFoldDB" id="A0A059EC14"/>
<feature type="chain" id="PRO_5044538135" evidence="2">
    <location>
        <begin position="23"/>
        <end position="304"/>
    </location>
</feature>
<dbReference type="PANTHER" id="PTHR31284:SF10">
    <property type="entry name" value="ACID PHOSPHATASE-LIKE PROTEIN"/>
    <property type="match status" value="1"/>
</dbReference>
<feature type="signal peptide" evidence="2">
    <location>
        <begin position="1"/>
        <end position="22"/>
    </location>
</feature>
<evidence type="ECO:0000313" key="5">
    <source>
        <dbReference type="Proteomes" id="UP000024547"/>
    </source>
</evidence>
<comment type="caution">
    <text evidence="4">The sequence shown here is derived from an EMBL/GenBank/DDBJ whole genome shotgun (WGS) entry which is preliminary data.</text>
</comment>
<gene>
    <name evidence="3" type="ORF">DD728_00305</name>
    <name evidence="4" type="ORF">HY36_03320</name>
</gene>
<keyword evidence="1 2" id="KW-0732">Signal</keyword>
<dbReference type="Gene3D" id="3.40.50.1000">
    <property type="entry name" value="HAD superfamily/HAD-like"/>
    <property type="match status" value="1"/>
</dbReference>
<name>A0A059EC14_9PROT</name>
<dbReference type="SFLD" id="SFLDS00003">
    <property type="entry name" value="Haloacid_Dehalogenase"/>
    <property type="match status" value="1"/>
</dbReference>
<evidence type="ECO:0000313" key="6">
    <source>
        <dbReference type="Proteomes" id="UP000263957"/>
    </source>
</evidence>
<dbReference type="Pfam" id="PF03767">
    <property type="entry name" value="Acid_phosphat_B"/>
    <property type="match status" value="1"/>
</dbReference>
<dbReference type="PATRIC" id="fig|1280948.3.peg.659"/>
<evidence type="ECO:0000313" key="3">
    <source>
        <dbReference type="EMBL" id="HBQ47323.1"/>
    </source>
</evidence>
<dbReference type="EMBL" id="AWFH01000001">
    <property type="protein sequence ID" value="KCZ65434.1"/>
    <property type="molecule type" value="Genomic_DNA"/>
</dbReference>
<protein>
    <submittedName>
        <fullName evidence="3">5-nucleotide phosphatase</fullName>
    </submittedName>
</protein>
<evidence type="ECO:0000256" key="2">
    <source>
        <dbReference type="SAM" id="SignalP"/>
    </source>
</evidence>
<dbReference type="EMBL" id="DOGS01000010">
    <property type="protein sequence ID" value="HBQ47323.1"/>
    <property type="molecule type" value="Genomic_DNA"/>
</dbReference>